<dbReference type="RefSeq" id="WP_012112468.1">
    <property type="nucleotide sequence ID" value="NC_009719.1"/>
</dbReference>
<dbReference type="CDD" id="cd00293">
    <property type="entry name" value="USP-like"/>
    <property type="match status" value="1"/>
</dbReference>
<sequence length="168" mass="18076">MSESETPSRPVAPPKRRKFLVVVDGTPESEVALHFASLRASHTSGVVTLLAVIEPGEASQQWLGVQNIMKEEAREEAEELLHRLAAHVNEYAGIMPELVIREGRRAEQVMQLIAEDKDIAILVLAAGLGKEGPGPLVTMVASASEKAFPIPVTVVPGNLTEEAIRTLA</sequence>
<feature type="domain" description="UspA" evidence="1">
    <location>
        <begin position="16"/>
        <end position="156"/>
    </location>
</feature>
<dbReference type="InterPro" id="IPR006016">
    <property type="entry name" value="UspA"/>
</dbReference>
<organism evidence="2 3">
    <name type="scientific">Parvibaculum lavamentivorans (strain DS-1 / DSM 13023 / NCIMB 13966)</name>
    <dbReference type="NCBI Taxonomy" id="402881"/>
    <lineage>
        <taxon>Bacteria</taxon>
        <taxon>Pseudomonadati</taxon>
        <taxon>Pseudomonadota</taxon>
        <taxon>Alphaproteobacteria</taxon>
        <taxon>Hyphomicrobiales</taxon>
        <taxon>Parvibaculaceae</taxon>
        <taxon>Parvibaculum</taxon>
    </lineage>
</organism>
<accession>A7HZ75</accession>
<dbReference type="SUPFAM" id="SSF52402">
    <property type="entry name" value="Adenine nucleotide alpha hydrolases-like"/>
    <property type="match status" value="1"/>
</dbReference>
<dbReference type="KEGG" id="pla:Plav_3610"/>
<dbReference type="Proteomes" id="UP000006377">
    <property type="component" value="Chromosome"/>
</dbReference>
<evidence type="ECO:0000259" key="1">
    <source>
        <dbReference type="Pfam" id="PF00582"/>
    </source>
</evidence>
<dbReference type="eggNOG" id="COG0589">
    <property type="taxonomic scope" value="Bacteria"/>
</dbReference>
<evidence type="ECO:0000313" key="3">
    <source>
        <dbReference type="Proteomes" id="UP000006377"/>
    </source>
</evidence>
<dbReference type="Pfam" id="PF00582">
    <property type="entry name" value="Usp"/>
    <property type="match status" value="1"/>
</dbReference>
<proteinExistence type="predicted"/>
<dbReference type="STRING" id="402881.Plav_3610"/>
<keyword evidence="3" id="KW-1185">Reference proteome</keyword>
<evidence type="ECO:0000313" key="2">
    <source>
        <dbReference type="EMBL" id="ABS65208.1"/>
    </source>
</evidence>
<dbReference type="AlphaFoldDB" id="A7HZ75"/>
<dbReference type="OrthoDB" id="9813682at2"/>
<dbReference type="HOGENOM" id="CLU_117163_0_0_5"/>
<name>A7HZ75_PARL1</name>
<gene>
    <name evidence="2" type="ordered locus">Plav_3610</name>
</gene>
<protein>
    <submittedName>
        <fullName evidence="2">UspA domain protein</fullName>
    </submittedName>
</protein>
<dbReference type="Gene3D" id="3.40.50.12370">
    <property type="match status" value="1"/>
</dbReference>
<dbReference type="EMBL" id="CP000774">
    <property type="protein sequence ID" value="ABS65208.1"/>
    <property type="molecule type" value="Genomic_DNA"/>
</dbReference>
<reference evidence="2 3" key="1">
    <citation type="journal article" date="2011" name="Stand. Genomic Sci.">
        <title>Complete genome sequence of Parvibaculum lavamentivorans type strain (DS-1(T)).</title>
        <authorList>
            <person name="Schleheck D."/>
            <person name="Weiss M."/>
            <person name="Pitluck S."/>
            <person name="Bruce D."/>
            <person name="Land M.L."/>
            <person name="Han S."/>
            <person name="Saunders E."/>
            <person name="Tapia R."/>
            <person name="Detter C."/>
            <person name="Brettin T."/>
            <person name="Han J."/>
            <person name="Woyke T."/>
            <person name="Goodwin L."/>
            <person name="Pennacchio L."/>
            <person name="Nolan M."/>
            <person name="Cook A.M."/>
            <person name="Kjelleberg S."/>
            <person name="Thomas T."/>
        </authorList>
    </citation>
    <scope>NUCLEOTIDE SEQUENCE [LARGE SCALE GENOMIC DNA]</scope>
    <source>
        <strain evidence="3">DS-1 / DSM 13023 / NCIMB 13966</strain>
    </source>
</reference>